<dbReference type="GO" id="GO:0051117">
    <property type="term" value="F:ATPase binding"/>
    <property type="evidence" value="ECO:0007669"/>
    <property type="project" value="TreeGrafter"/>
</dbReference>
<dbReference type="Gene3D" id="3.90.226.10">
    <property type="entry name" value="2-enoyl-CoA Hydratase, Chain A, domain 1"/>
    <property type="match status" value="1"/>
</dbReference>
<proteinExistence type="inferred from homology"/>
<keyword evidence="4" id="KW-0378">Hydrolase</keyword>
<feature type="region of interest" description="Disordered" evidence="3">
    <location>
        <begin position="342"/>
        <end position="363"/>
    </location>
</feature>
<sequence length="363" mass="39046">MEAAACTSGRLGAGAALAHRCQRPSAQAALATARQLRRARRGAQAVVASMGLGFHVGQPAPSGLVAPQEPQLLLPEHDYGLSVKQMQVLGLGNDATGFGARLPEVKAEALRAKAFYVGDNVTETKRQVARMAVDTKAPGQAPPDLPSLLLDGRICYIGMALVPAVTELVISELLWLNYSAPDKPVYVYINSTGSQTMQGEAVGFETEATAIMDTMAYIRPDIYTLVIGQAFGNAAMILASGKKGYRYALPNSRIMTCPPRMNRSFGTTSNVMIKANELENATQTYVDFMSRFTGRDKEQVRKDVGRNRYFTPEQAVEYGIIDKVMQPSDAVAIERRDYEGMLRASQSQGRGARSGGAMAGADA</sequence>
<name>A0A2P6TF49_CHLSO</name>
<dbReference type="GO" id="GO:0009368">
    <property type="term" value="C:endopeptidase Clp complex"/>
    <property type="evidence" value="ECO:0007669"/>
    <property type="project" value="TreeGrafter"/>
</dbReference>
<dbReference type="Proteomes" id="UP000239899">
    <property type="component" value="Unassembled WGS sequence"/>
</dbReference>
<dbReference type="GO" id="GO:0006515">
    <property type="term" value="P:protein quality control for misfolded or incompletely synthesized proteins"/>
    <property type="evidence" value="ECO:0007669"/>
    <property type="project" value="TreeGrafter"/>
</dbReference>
<dbReference type="GO" id="GO:0004176">
    <property type="term" value="F:ATP-dependent peptidase activity"/>
    <property type="evidence" value="ECO:0007669"/>
    <property type="project" value="InterPro"/>
</dbReference>
<dbReference type="STRING" id="3076.A0A2P6TF49"/>
<dbReference type="InterPro" id="IPR023562">
    <property type="entry name" value="ClpP/TepA"/>
</dbReference>
<comment type="similarity">
    <text evidence="1 2">Belongs to the peptidase S14 family.</text>
</comment>
<feature type="compositionally biased region" description="Gly residues" evidence="3">
    <location>
        <begin position="352"/>
        <end position="363"/>
    </location>
</feature>
<comment type="caution">
    <text evidence="4">The sequence shown here is derived from an EMBL/GenBank/DDBJ whole genome shotgun (WGS) entry which is preliminary data.</text>
</comment>
<accession>A0A2P6TF49</accession>
<gene>
    <name evidence="4" type="ORF">C2E21_8372</name>
</gene>
<dbReference type="InterPro" id="IPR029045">
    <property type="entry name" value="ClpP/crotonase-like_dom_sf"/>
</dbReference>
<evidence type="ECO:0000313" key="5">
    <source>
        <dbReference type="Proteomes" id="UP000239899"/>
    </source>
</evidence>
<dbReference type="PRINTS" id="PR00127">
    <property type="entry name" value="CLPPROTEASEP"/>
</dbReference>
<dbReference type="InterPro" id="IPR001907">
    <property type="entry name" value="ClpP"/>
</dbReference>
<dbReference type="PANTHER" id="PTHR10381:SF55">
    <property type="entry name" value="ATP-DEPENDENT CLP PROTEASE PROTEOLYTIC SUBUNIT-RELATED PROTEIN 1, CHLOROPLASTIC"/>
    <property type="match status" value="1"/>
</dbReference>
<dbReference type="OrthoDB" id="2017408at2759"/>
<dbReference type="GO" id="GO:0004252">
    <property type="term" value="F:serine-type endopeptidase activity"/>
    <property type="evidence" value="ECO:0007669"/>
    <property type="project" value="InterPro"/>
</dbReference>
<dbReference type="EMBL" id="LHPG02000019">
    <property type="protein sequence ID" value="PRW32599.1"/>
    <property type="molecule type" value="Genomic_DNA"/>
</dbReference>
<keyword evidence="4" id="KW-0645">Protease</keyword>
<evidence type="ECO:0000256" key="3">
    <source>
        <dbReference type="SAM" id="MobiDB-lite"/>
    </source>
</evidence>
<dbReference type="SUPFAM" id="SSF52096">
    <property type="entry name" value="ClpP/crotonase"/>
    <property type="match status" value="1"/>
</dbReference>
<evidence type="ECO:0000256" key="1">
    <source>
        <dbReference type="ARBA" id="ARBA00007039"/>
    </source>
</evidence>
<organism evidence="4 5">
    <name type="scientific">Chlorella sorokiniana</name>
    <name type="common">Freshwater green alga</name>
    <dbReference type="NCBI Taxonomy" id="3076"/>
    <lineage>
        <taxon>Eukaryota</taxon>
        <taxon>Viridiplantae</taxon>
        <taxon>Chlorophyta</taxon>
        <taxon>core chlorophytes</taxon>
        <taxon>Trebouxiophyceae</taxon>
        <taxon>Chlorellales</taxon>
        <taxon>Chlorellaceae</taxon>
        <taxon>Chlorella clade</taxon>
        <taxon>Chlorella</taxon>
    </lineage>
</organism>
<evidence type="ECO:0000256" key="2">
    <source>
        <dbReference type="RuleBase" id="RU003567"/>
    </source>
</evidence>
<reference evidence="4 5" key="1">
    <citation type="journal article" date="2018" name="Plant J.">
        <title>Genome sequences of Chlorella sorokiniana UTEX 1602 and Micractinium conductrix SAG 241.80: implications to maltose excretion by a green alga.</title>
        <authorList>
            <person name="Arriola M.B."/>
            <person name="Velmurugan N."/>
            <person name="Zhang Y."/>
            <person name="Plunkett M.H."/>
            <person name="Hondzo H."/>
            <person name="Barney B.M."/>
        </authorList>
    </citation>
    <scope>NUCLEOTIDE SEQUENCE [LARGE SCALE GENOMIC DNA]</scope>
    <source>
        <strain evidence="5">UTEX 1602</strain>
    </source>
</reference>
<keyword evidence="5" id="KW-1185">Reference proteome</keyword>
<evidence type="ECO:0000313" key="4">
    <source>
        <dbReference type="EMBL" id="PRW32599.1"/>
    </source>
</evidence>
<protein>
    <recommendedName>
        <fullName evidence="2">ATP-dependent Clp protease proteolytic subunit</fullName>
    </recommendedName>
</protein>
<dbReference type="Pfam" id="PF00574">
    <property type="entry name" value="CLP_protease"/>
    <property type="match status" value="1"/>
</dbReference>
<dbReference type="PANTHER" id="PTHR10381">
    <property type="entry name" value="ATP-DEPENDENT CLP PROTEASE PROTEOLYTIC SUBUNIT"/>
    <property type="match status" value="1"/>
</dbReference>
<dbReference type="GO" id="GO:0009536">
    <property type="term" value="C:plastid"/>
    <property type="evidence" value="ECO:0007669"/>
    <property type="project" value="UniProtKB-ARBA"/>
</dbReference>
<dbReference type="AlphaFoldDB" id="A0A2P6TF49"/>
<dbReference type="CDD" id="cd07017">
    <property type="entry name" value="S14_ClpP_2"/>
    <property type="match status" value="1"/>
</dbReference>